<evidence type="ECO:0000313" key="2">
    <source>
        <dbReference type="EMBL" id="TDZ46963.1"/>
    </source>
</evidence>
<feature type="chain" id="PRO_5020976460" evidence="1">
    <location>
        <begin position="20"/>
        <end position="84"/>
    </location>
</feature>
<keyword evidence="3" id="KW-1185">Reference proteome</keyword>
<evidence type="ECO:0000313" key="3">
    <source>
        <dbReference type="Proteomes" id="UP000295703"/>
    </source>
</evidence>
<comment type="caution">
    <text evidence="2">The sequence shown here is derived from an EMBL/GenBank/DDBJ whole genome shotgun (WGS) entry which is preliminary data.</text>
</comment>
<dbReference type="AlphaFoldDB" id="A0A4V6QEP4"/>
<evidence type="ECO:0000256" key="1">
    <source>
        <dbReference type="SAM" id="SignalP"/>
    </source>
</evidence>
<proteinExistence type="predicted"/>
<accession>A0A4V6QEP4</accession>
<feature type="signal peptide" evidence="1">
    <location>
        <begin position="1"/>
        <end position="19"/>
    </location>
</feature>
<dbReference type="EMBL" id="RYZW01000110">
    <property type="protein sequence ID" value="TDZ46963.1"/>
    <property type="molecule type" value="Genomic_DNA"/>
</dbReference>
<keyword evidence="1" id="KW-0732">Signal</keyword>
<protein>
    <submittedName>
        <fullName evidence="2">Uncharacterized protein</fullName>
    </submittedName>
</protein>
<reference evidence="2 3" key="1">
    <citation type="submission" date="2018-12" db="EMBL/GenBank/DDBJ databases">
        <title>Genome sequence and assembly of Colletotrichum trifolii.</title>
        <authorList>
            <person name="Gan P."/>
            <person name="Shirasu K."/>
        </authorList>
    </citation>
    <scope>NUCLEOTIDE SEQUENCE [LARGE SCALE GENOMIC DNA]</scope>
    <source>
        <strain evidence="2 3">543-2</strain>
    </source>
</reference>
<gene>
    <name evidence="2" type="ORF">CTRI78_v008767</name>
</gene>
<name>A0A4V6QEP4_COLTR</name>
<sequence>MQFPTLALVATLMAGSASAAITYSKASYVSVCAQGENLFCTGDDNICPKGSREFFDAKATKANEDACKGLKRGDGCVVTHACEN</sequence>
<organism evidence="2 3">
    <name type="scientific">Colletotrichum trifolii</name>
    <dbReference type="NCBI Taxonomy" id="5466"/>
    <lineage>
        <taxon>Eukaryota</taxon>
        <taxon>Fungi</taxon>
        <taxon>Dikarya</taxon>
        <taxon>Ascomycota</taxon>
        <taxon>Pezizomycotina</taxon>
        <taxon>Sordariomycetes</taxon>
        <taxon>Hypocreomycetidae</taxon>
        <taxon>Glomerellales</taxon>
        <taxon>Glomerellaceae</taxon>
        <taxon>Colletotrichum</taxon>
        <taxon>Colletotrichum orbiculare species complex</taxon>
    </lineage>
</organism>
<dbReference type="Proteomes" id="UP000295703">
    <property type="component" value="Unassembled WGS sequence"/>
</dbReference>